<dbReference type="Proteomes" id="UP001188597">
    <property type="component" value="Unassembled WGS sequence"/>
</dbReference>
<evidence type="ECO:0000256" key="1">
    <source>
        <dbReference type="ARBA" id="ARBA00008542"/>
    </source>
</evidence>
<dbReference type="PANTHER" id="PTHR48094:SF12">
    <property type="entry name" value="PARKINSON DISEASE PROTEIN 7 HOMOLOG"/>
    <property type="match status" value="1"/>
</dbReference>
<dbReference type="EMBL" id="JAVXUP010001371">
    <property type="protein sequence ID" value="KAK3012506.1"/>
    <property type="molecule type" value="Genomic_DNA"/>
</dbReference>
<dbReference type="NCBIfam" id="TIGR01383">
    <property type="entry name" value="not_thiJ"/>
    <property type="match status" value="4"/>
</dbReference>
<dbReference type="InterPro" id="IPR029062">
    <property type="entry name" value="Class_I_gatase-like"/>
</dbReference>
<dbReference type="Gene3D" id="3.40.50.880">
    <property type="match status" value="4"/>
</dbReference>
<dbReference type="InterPro" id="IPR050325">
    <property type="entry name" value="Prot/Nucl_acid_deglycase"/>
</dbReference>
<evidence type="ECO:0000313" key="5">
    <source>
        <dbReference type="Proteomes" id="UP001188597"/>
    </source>
</evidence>
<protein>
    <recommendedName>
        <fullName evidence="3">DJ-1/PfpI domain-containing protein</fullName>
    </recommendedName>
</protein>
<gene>
    <name evidence="4" type="ORF">RJ639_007992</name>
</gene>
<keyword evidence="2" id="KW-0677">Repeat</keyword>
<feature type="domain" description="DJ-1/PfpI" evidence="3">
    <location>
        <begin position="1"/>
        <end position="153"/>
    </location>
</feature>
<feature type="domain" description="DJ-1/PfpI" evidence="3">
    <location>
        <begin position="602"/>
        <end position="764"/>
    </location>
</feature>
<dbReference type="CDD" id="cd03135">
    <property type="entry name" value="GATase1_DJ-1"/>
    <property type="match status" value="4"/>
</dbReference>
<dbReference type="GO" id="GO:1903189">
    <property type="term" value="P:glyoxal metabolic process"/>
    <property type="evidence" value="ECO:0007669"/>
    <property type="project" value="TreeGrafter"/>
</dbReference>
<evidence type="ECO:0000259" key="3">
    <source>
        <dbReference type="Pfam" id="PF01965"/>
    </source>
</evidence>
<evidence type="ECO:0000256" key="2">
    <source>
        <dbReference type="ARBA" id="ARBA00022737"/>
    </source>
</evidence>
<sequence>MEAVITIDVLRRAGADVTVASVENQLQVEACVGVKIVADALISDCVDTVFDLISLPGGMPGAATFRDSETLENMVKKQAADGRLYAAICAAPAVALGSWALLKGLNATCHPSLMEQLSSLARAVESRVEQDGNVVTSRGPGTAMEFSVALVEQLYGKEKAADVSGPLVCVSLWRSLSLLLGQKDFRTYRGQVMRSSHGNEYTMAELNAVKWTYDNCPKILVPIADGTEEMEAVITIAVLRRAKAEVVVASVENRLEVTASRKVKLVADMILDEAANLSYDFIVLPGGLGGAQAFSKSEKLVNLLKKQRESNRPYGAICASPALVLEPHGLLKGKKATAFPAMCNKLSDPSETENRVVVDGNLITSRGPGTSMEFSLAIVEKLYGREKALELAKTLVVLVPIAHGTEPMEAVAPIDILRRAGAEVTVASVEKRRDVTTYHDVKIVADALVDDVAGAEFDLIALPGGLPGGAETLRDCEALKNMVKKQAASGRPYAAICAAPAYALEPWGLVKGLKATCYPSFMEKLSSSATTVESRVHQDGQLVTSRGPGTAMEFGVALVELLFGQEKAAEVSGPLVMRPNHGAEYTIHELNLMKWKYDNCPKILVPIANGTEEMEVVMMIDVLRWAEAEVVVASVEDKLEILASRQVKLVADMLIDEAAKLSYDLIVLPGGLGGAEAFAKSDTLINLLKKQKESNRPYGALCASPALVLEPHGLLEGKKATAFPALCSKLSDASEAENRVVIDGNLITSRGPGTTLEFSLAIVEKLFGHKKALDLAKGLLVVHS</sequence>
<dbReference type="Pfam" id="PF01965">
    <property type="entry name" value="DJ-1_PfpI"/>
    <property type="match status" value="4"/>
</dbReference>
<comment type="similarity">
    <text evidence="1">Belongs to the peptidase C56 family.</text>
</comment>
<dbReference type="InterPro" id="IPR006287">
    <property type="entry name" value="DJ-1"/>
</dbReference>
<dbReference type="AlphaFoldDB" id="A0AA88VNM2"/>
<dbReference type="PANTHER" id="PTHR48094">
    <property type="entry name" value="PROTEIN/NUCLEIC ACID DEGLYCASE DJ-1-RELATED"/>
    <property type="match status" value="1"/>
</dbReference>
<proteinExistence type="inferred from homology"/>
<feature type="domain" description="DJ-1/PfpI" evidence="3">
    <location>
        <begin position="397"/>
        <end position="560"/>
    </location>
</feature>
<accession>A0AA88VNM2</accession>
<name>A0AA88VNM2_9ASTE</name>
<reference evidence="4" key="1">
    <citation type="submission" date="2022-12" db="EMBL/GenBank/DDBJ databases">
        <title>Draft genome assemblies for two species of Escallonia (Escalloniales).</title>
        <authorList>
            <person name="Chanderbali A."/>
            <person name="Dervinis C."/>
            <person name="Anghel I."/>
            <person name="Soltis D."/>
            <person name="Soltis P."/>
            <person name="Zapata F."/>
        </authorList>
    </citation>
    <scope>NUCLEOTIDE SEQUENCE</scope>
    <source>
        <strain evidence="4">UCBG64.0493</strain>
        <tissue evidence="4">Leaf</tissue>
    </source>
</reference>
<dbReference type="SUPFAM" id="SSF52317">
    <property type="entry name" value="Class I glutamine amidotransferase-like"/>
    <property type="match status" value="4"/>
</dbReference>
<dbReference type="FunFam" id="3.40.50.880:FF:000015">
    <property type="entry name" value="Protein DJ-1 homolog C"/>
    <property type="match status" value="4"/>
</dbReference>
<dbReference type="InterPro" id="IPR002818">
    <property type="entry name" value="DJ-1/PfpI"/>
</dbReference>
<feature type="domain" description="DJ-1/PfpI" evidence="3">
    <location>
        <begin position="218"/>
        <end position="380"/>
    </location>
</feature>
<keyword evidence="5" id="KW-1185">Reference proteome</keyword>
<comment type="caution">
    <text evidence="4">The sequence shown here is derived from an EMBL/GenBank/DDBJ whole genome shotgun (WGS) entry which is preliminary data.</text>
</comment>
<evidence type="ECO:0000313" key="4">
    <source>
        <dbReference type="EMBL" id="KAK3012506.1"/>
    </source>
</evidence>
<dbReference type="GO" id="GO:0005737">
    <property type="term" value="C:cytoplasm"/>
    <property type="evidence" value="ECO:0007669"/>
    <property type="project" value="UniProtKB-ARBA"/>
</dbReference>
<organism evidence="4 5">
    <name type="scientific">Escallonia herrerae</name>
    <dbReference type="NCBI Taxonomy" id="1293975"/>
    <lineage>
        <taxon>Eukaryota</taxon>
        <taxon>Viridiplantae</taxon>
        <taxon>Streptophyta</taxon>
        <taxon>Embryophyta</taxon>
        <taxon>Tracheophyta</taxon>
        <taxon>Spermatophyta</taxon>
        <taxon>Magnoliopsida</taxon>
        <taxon>eudicotyledons</taxon>
        <taxon>Gunneridae</taxon>
        <taxon>Pentapetalae</taxon>
        <taxon>asterids</taxon>
        <taxon>campanulids</taxon>
        <taxon>Escalloniales</taxon>
        <taxon>Escalloniaceae</taxon>
        <taxon>Escallonia</taxon>
    </lineage>
</organism>